<dbReference type="GO" id="GO:0005737">
    <property type="term" value="C:cytoplasm"/>
    <property type="evidence" value="ECO:0007669"/>
    <property type="project" value="UniProtKB-SubCell"/>
</dbReference>
<dbReference type="PANTHER" id="PTHR34700:SF8">
    <property type="entry name" value="POTASSIUM BINDING PROTEIN KBP"/>
    <property type="match status" value="1"/>
</dbReference>
<dbReference type="Pfam" id="PF04972">
    <property type="entry name" value="BON"/>
    <property type="match status" value="1"/>
</dbReference>
<evidence type="ECO:0000256" key="3">
    <source>
        <dbReference type="ARBA" id="ARBA00072219"/>
    </source>
</evidence>
<protein>
    <recommendedName>
        <fullName evidence="3">Potassium binding protein Kbp</fullName>
    </recommendedName>
</protein>
<evidence type="ECO:0000259" key="5">
    <source>
        <dbReference type="PROSITE" id="PS51782"/>
    </source>
</evidence>
<dbReference type="InterPro" id="IPR018392">
    <property type="entry name" value="LysM"/>
</dbReference>
<dbReference type="SUPFAM" id="SSF54106">
    <property type="entry name" value="LysM domain"/>
    <property type="match status" value="1"/>
</dbReference>
<feature type="domain" description="BON" evidence="4">
    <location>
        <begin position="20"/>
        <end position="86"/>
    </location>
</feature>
<sequence>MGLFDFVKEAGAKVLDAVANPATAGTQIKQHIEKEIGVSDVDVQFIDGTVKVTGNAQTQADKEKLILAAGNIKGVQNVEDAVTVAKPDSESKMYTVKKGDTLSKIAKEVYGKAGDYNKIFEANKPMLKDPDHIYPGQVLRIP</sequence>
<dbReference type="Pfam" id="PF01476">
    <property type="entry name" value="LysM"/>
    <property type="match status" value="1"/>
</dbReference>
<gene>
    <name evidence="6" type="primary">lysM</name>
    <name evidence="6" type="ORF">OD750_000705</name>
</gene>
<name>A0A9X3YG42_9GAMM</name>
<feature type="domain" description="LysM" evidence="5">
    <location>
        <begin position="92"/>
        <end position="141"/>
    </location>
</feature>
<dbReference type="Gene3D" id="3.10.350.10">
    <property type="entry name" value="LysM domain"/>
    <property type="match status" value="1"/>
</dbReference>
<evidence type="ECO:0000256" key="1">
    <source>
        <dbReference type="ARBA" id="ARBA00004496"/>
    </source>
</evidence>
<organism evidence="6 7">
    <name type="scientific">Tahibacter soli</name>
    <dbReference type="NCBI Taxonomy" id="2983605"/>
    <lineage>
        <taxon>Bacteria</taxon>
        <taxon>Pseudomonadati</taxon>
        <taxon>Pseudomonadota</taxon>
        <taxon>Gammaproteobacteria</taxon>
        <taxon>Lysobacterales</taxon>
        <taxon>Rhodanobacteraceae</taxon>
        <taxon>Tahibacter</taxon>
    </lineage>
</organism>
<dbReference type="RefSeq" id="WP_263544477.1">
    <property type="nucleotide sequence ID" value="NZ_JAOVZO020000001.1"/>
</dbReference>
<dbReference type="FunFam" id="3.10.350.10:FF:000001">
    <property type="entry name" value="Peptidoglycan-binding protein LysM"/>
    <property type="match status" value="1"/>
</dbReference>
<keyword evidence="7" id="KW-1185">Reference proteome</keyword>
<dbReference type="PANTHER" id="PTHR34700">
    <property type="entry name" value="POTASSIUM BINDING PROTEIN KBP"/>
    <property type="match status" value="1"/>
</dbReference>
<dbReference type="Proteomes" id="UP001139971">
    <property type="component" value="Unassembled WGS sequence"/>
</dbReference>
<accession>A0A9X3YG42</accession>
<dbReference type="AlphaFoldDB" id="A0A9X3YG42"/>
<proteinExistence type="predicted"/>
<evidence type="ECO:0000256" key="2">
    <source>
        <dbReference type="ARBA" id="ARBA00022490"/>
    </source>
</evidence>
<keyword evidence="2" id="KW-0963">Cytoplasm</keyword>
<dbReference type="EMBL" id="JAOVZO020000001">
    <property type="protein sequence ID" value="MDC8011059.1"/>
    <property type="molecule type" value="Genomic_DNA"/>
</dbReference>
<dbReference type="InterPro" id="IPR036779">
    <property type="entry name" value="LysM_dom_sf"/>
</dbReference>
<reference evidence="6" key="1">
    <citation type="submission" date="2023-02" db="EMBL/GenBank/DDBJ databases">
        <title>Tahibacter soli sp. nov. isolated from soil.</title>
        <authorList>
            <person name="Baek J.H."/>
            <person name="Lee J.K."/>
            <person name="Choi D.G."/>
            <person name="Jeon C.O."/>
        </authorList>
    </citation>
    <scope>NUCLEOTIDE SEQUENCE</scope>
    <source>
        <strain evidence="6">BL</strain>
    </source>
</reference>
<evidence type="ECO:0000259" key="4">
    <source>
        <dbReference type="PROSITE" id="PS50914"/>
    </source>
</evidence>
<comment type="subcellular location">
    <subcellularLocation>
        <location evidence="1">Cytoplasm</location>
    </subcellularLocation>
</comment>
<evidence type="ECO:0000313" key="6">
    <source>
        <dbReference type="EMBL" id="MDC8011059.1"/>
    </source>
</evidence>
<dbReference type="InterPro" id="IPR052196">
    <property type="entry name" value="Bact_Kbp"/>
</dbReference>
<dbReference type="InterPro" id="IPR007055">
    <property type="entry name" value="BON_dom"/>
</dbReference>
<dbReference type="CDD" id="cd00118">
    <property type="entry name" value="LysM"/>
    <property type="match status" value="1"/>
</dbReference>
<dbReference type="NCBIfam" id="NF008399">
    <property type="entry name" value="PRK11198.1"/>
    <property type="match status" value="1"/>
</dbReference>
<evidence type="ECO:0000313" key="7">
    <source>
        <dbReference type="Proteomes" id="UP001139971"/>
    </source>
</evidence>
<dbReference type="Gene3D" id="3.30.1340.30">
    <property type="match status" value="1"/>
</dbReference>
<dbReference type="SMART" id="SM00257">
    <property type="entry name" value="LysM"/>
    <property type="match status" value="1"/>
</dbReference>
<dbReference type="PROSITE" id="PS50914">
    <property type="entry name" value="BON"/>
    <property type="match status" value="1"/>
</dbReference>
<comment type="caution">
    <text evidence="6">The sequence shown here is derived from an EMBL/GenBank/DDBJ whole genome shotgun (WGS) entry which is preliminary data.</text>
</comment>
<dbReference type="PROSITE" id="PS51782">
    <property type="entry name" value="LYSM"/>
    <property type="match status" value="1"/>
</dbReference>